<dbReference type="SUPFAM" id="SSF52172">
    <property type="entry name" value="CheY-like"/>
    <property type="match status" value="1"/>
</dbReference>
<dbReference type="Proteomes" id="UP000516072">
    <property type="component" value="Chromosome"/>
</dbReference>
<dbReference type="Gene3D" id="3.40.50.2300">
    <property type="match status" value="1"/>
</dbReference>
<dbReference type="InterPro" id="IPR001789">
    <property type="entry name" value="Sig_transdc_resp-reg_receiver"/>
</dbReference>
<dbReference type="PROSITE" id="PS00622">
    <property type="entry name" value="HTH_LUXR_1"/>
    <property type="match status" value="1"/>
</dbReference>
<organism evidence="8 9">
    <name type="scientific">Candidatus Nitrosacidococcus tergens</name>
    <dbReference type="NCBI Taxonomy" id="553981"/>
    <lineage>
        <taxon>Bacteria</taxon>
        <taxon>Pseudomonadati</taxon>
        <taxon>Pseudomonadota</taxon>
        <taxon>Gammaproteobacteria</taxon>
        <taxon>Chromatiales</taxon>
        <taxon>Chromatiaceae</taxon>
        <taxon>Candidatus Nitrosacidococcus</taxon>
    </lineage>
</organism>
<dbReference type="InterPro" id="IPR011006">
    <property type="entry name" value="CheY-like_superfamily"/>
</dbReference>
<dbReference type="InterPro" id="IPR058245">
    <property type="entry name" value="NreC/VraR/RcsB-like_REC"/>
</dbReference>
<evidence type="ECO:0000313" key="8">
    <source>
        <dbReference type="EMBL" id="CAB1275489.1"/>
    </source>
</evidence>
<keyword evidence="1" id="KW-0597">Phosphoprotein</keyword>
<dbReference type="InterPro" id="IPR000792">
    <property type="entry name" value="Tscrpt_reg_LuxR_C"/>
</dbReference>
<dbReference type="EMBL" id="LR778175">
    <property type="protein sequence ID" value="CAB1275489.1"/>
    <property type="molecule type" value="Genomic_DNA"/>
</dbReference>
<dbReference type="Pfam" id="PF00072">
    <property type="entry name" value="Response_reg"/>
    <property type="match status" value="1"/>
</dbReference>
<dbReference type="PANTHER" id="PTHR43214:SF41">
    <property type="entry name" value="NITRATE_NITRITE RESPONSE REGULATOR PROTEIN NARP"/>
    <property type="match status" value="1"/>
</dbReference>
<keyword evidence="9" id="KW-1185">Reference proteome</keyword>
<dbReference type="SUPFAM" id="SSF46894">
    <property type="entry name" value="C-terminal effector domain of the bipartite response regulators"/>
    <property type="match status" value="1"/>
</dbReference>
<dbReference type="InterPro" id="IPR016032">
    <property type="entry name" value="Sig_transdc_resp-reg_C-effctor"/>
</dbReference>
<name>A0A7G1Q996_9GAMM</name>
<evidence type="ECO:0000256" key="5">
    <source>
        <dbReference type="PROSITE-ProRule" id="PRU00169"/>
    </source>
</evidence>
<accession>A0A7G1Q996</accession>
<reference evidence="8 9" key="1">
    <citation type="submission" date="2020-03" db="EMBL/GenBank/DDBJ databases">
        <authorList>
            <person name="Picone N."/>
        </authorList>
    </citation>
    <scope>NUCLEOTIDE SEQUENCE [LARGE SCALE GENOMIC DNA]</scope>
    <source>
        <strain evidence="8">NSCAC1</strain>
    </source>
</reference>
<dbReference type="AlphaFoldDB" id="A0A7G1Q996"/>
<dbReference type="SMART" id="SM00448">
    <property type="entry name" value="REC"/>
    <property type="match status" value="1"/>
</dbReference>
<evidence type="ECO:0000256" key="4">
    <source>
        <dbReference type="ARBA" id="ARBA00023163"/>
    </source>
</evidence>
<dbReference type="KEGG" id="ntg:NSCAC_0691"/>
<dbReference type="PROSITE" id="PS50110">
    <property type="entry name" value="RESPONSE_REGULATORY"/>
    <property type="match status" value="1"/>
</dbReference>
<evidence type="ECO:0000256" key="2">
    <source>
        <dbReference type="ARBA" id="ARBA00023015"/>
    </source>
</evidence>
<dbReference type="GO" id="GO:0006355">
    <property type="term" value="P:regulation of DNA-templated transcription"/>
    <property type="evidence" value="ECO:0007669"/>
    <property type="project" value="InterPro"/>
</dbReference>
<keyword evidence="2" id="KW-0805">Transcription regulation</keyword>
<dbReference type="PROSITE" id="PS50043">
    <property type="entry name" value="HTH_LUXR_2"/>
    <property type="match status" value="1"/>
</dbReference>
<evidence type="ECO:0000259" key="6">
    <source>
        <dbReference type="PROSITE" id="PS50043"/>
    </source>
</evidence>
<dbReference type="GO" id="GO:0000160">
    <property type="term" value="P:phosphorelay signal transduction system"/>
    <property type="evidence" value="ECO:0007669"/>
    <property type="project" value="InterPro"/>
</dbReference>
<comment type="caution">
    <text evidence="5">Lacks conserved residue(s) required for the propagation of feature annotation.</text>
</comment>
<dbReference type="PANTHER" id="PTHR43214">
    <property type="entry name" value="TWO-COMPONENT RESPONSE REGULATOR"/>
    <property type="match status" value="1"/>
</dbReference>
<keyword evidence="4" id="KW-0804">Transcription</keyword>
<sequence>MPISIILADKHEIFRQGLAALLNATEGITALAQADNGLDAWYLIQKYKPDIAIVEICMPKMTGIEVACKTIMAGLATQIILLTAQEDPSVAIYAQEAGVSGYVLKNDNFKNLLTALQIINTGSIFISSDICSKLRQLKHQKKTAATPSPKEQEVIRLIALGKSSKEIARHMNISPRTVDTYRDRLMNKIQAHSVADVVRYAVRVGIVE</sequence>
<feature type="domain" description="HTH luxR-type" evidence="6">
    <location>
        <begin position="140"/>
        <end position="205"/>
    </location>
</feature>
<evidence type="ECO:0000259" key="7">
    <source>
        <dbReference type="PROSITE" id="PS50110"/>
    </source>
</evidence>
<dbReference type="CDD" id="cd06170">
    <property type="entry name" value="LuxR_C_like"/>
    <property type="match status" value="1"/>
</dbReference>
<feature type="domain" description="Response regulatory" evidence="7">
    <location>
        <begin position="4"/>
        <end position="120"/>
    </location>
</feature>
<dbReference type="CDD" id="cd17535">
    <property type="entry name" value="REC_NarL-like"/>
    <property type="match status" value="1"/>
</dbReference>
<evidence type="ECO:0000256" key="3">
    <source>
        <dbReference type="ARBA" id="ARBA00023125"/>
    </source>
</evidence>
<evidence type="ECO:0000256" key="1">
    <source>
        <dbReference type="ARBA" id="ARBA00022553"/>
    </source>
</evidence>
<keyword evidence="3 8" id="KW-0238">DNA-binding</keyword>
<dbReference type="InterPro" id="IPR039420">
    <property type="entry name" value="WalR-like"/>
</dbReference>
<protein>
    <submittedName>
        <fullName evidence="8">Response regulator containing a CheY-like receiver domain and an HTH DNA-binding domain</fullName>
    </submittedName>
</protein>
<dbReference type="RefSeq" id="WP_197745016.1">
    <property type="nucleotide sequence ID" value="NZ_LR778175.1"/>
</dbReference>
<dbReference type="Pfam" id="PF00196">
    <property type="entry name" value="GerE"/>
    <property type="match status" value="1"/>
</dbReference>
<dbReference type="PRINTS" id="PR00038">
    <property type="entry name" value="HTHLUXR"/>
</dbReference>
<proteinExistence type="predicted"/>
<dbReference type="GO" id="GO:0003677">
    <property type="term" value="F:DNA binding"/>
    <property type="evidence" value="ECO:0007669"/>
    <property type="project" value="UniProtKB-KW"/>
</dbReference>
<dbReference type="SMART" id="SM00421">
    <property type="entry name" value="HTH_LUXR"/>
    <property type="match status" value="1"/>
</dbReference>
<gene>
    <name evidence="8" type="ORF">NSCAC_0691</name>
</gene>
<evidence type="ECO:0000313" key="9">
    <source>
        <dbReference type="Proteomes" id="UP000516072"/>
    </source>
</evidence>